<accession>E0DJ12</accession>
<keyword evidence="2" id="KW-1185">Reference proteome</keyword>
<dbReference type="STRING" id="553207.HMPREF0299_5677"/>
<dbReference type="Proteomes" id="UP000004218">
    <property type="component" value="Unassembled WGS sequence"/>
</dbReference>
<dbReference type="EMBL" id="ACSH02000008">
    <property type="protein sequence ID" value="EFM47885.1"/>
    <property type="molecule type" value="Genomic_DNA"/>
</dbReference>
<organism evidence="1 2">
    <name type="scientific">Corynebacterium matruchotii ATCC 14266</name>
    <dbReference type="NCBI Taxonomy" id="553207"/>
    <lineage>
        <taxon>Bacteria</taxon>
        <taxon>Bacillati</taxon>
        <taxon>Actinomycetota</taxon>
        <taxon>Actinomycetes</taxon>
        <taxon>Mycobacteriales</taxon>
        <taxon>Corynebacteriaceae</taxon>
        <taxon>Corynebacterium</taxon>
    </lineage>
</organism>
<reference evidence="1" key="1">
    <citation type="submission" date="2010-08" db="EMBL/GenBank/DDBJ databases">
        <authorList>
            <person name="Harkins D.M."/>
            <person name="Madupu R."/>
            <person name="Durkin A.S."/>
            <person name="Torralba M."/>
            <person name="Methe B."/>
            <person name="Sutton G.G."/>
            <person name="Nelson K.E."/>
        </authorList>
    </citation>
    <scope>NUCLEOTIDE SEQUENCE [LARGE SCALE GENOMIC DNA]</scope>
    <source>
        <strain evidence="1">ATCC 14266</strain>
    </source>
</reference>
<dbReference type="AlphaFoldDB" id="E0DJ12"/>
<evidence type="ECO:0000313" key="1">
    <source>
        <dbReference type="EMBL" id="EFM47885.1"/>
    </source>
</evidence>
<comment type="caution">
    <text evidence="1">The sequence shown here is derived from an EMBL/GenBank/DDBJ whole genome shotgun (WGS) entry which is preliminary data.</text>
</comment>
<sequence>MSPTNIDIMLSASLSLQESLFFTQVKCHSDRWKFCYLLSGVIAIPLKRKNIYDNIFLLC</sequence>
<proteinExistence type="predicted"/>
<protein>
    <submittedName>
        <fullName evidence="1">Uncharacterized protein</fullName>
    </submittedName>
</protein>
<evidence type="ECO:0000313" key="2">
    <source>
        <dbReference type="Proteomes" id="UP000004218"/>
    </source>
</evidence>
<name>E0DJ12_9CORY</name>
<gene>
    <name evidence="1" type="ORF">HMPREF0299_5677</name>
</gene>